<sequence length="138" mass="15090">MGNSSIVNQCPIPASSAGCGLPGESISCSKTSTSCLVTGTSYLYGSNALPITLQLNDSWLFTFVPIPGPLAPELLAELNLIHVCLRPYQKELRSLRGFKTVGMLLERSWRSIGRSWRVDRAPFESPGPVSIWGMRYQS</sequence>
<evidence type="ECO:0000313" key="2">
    <source>
        <dbReference type="Proteomes" id="UP000182444"/>
    </source>
</evidence>
<dbReference type="Proteomes" id="UP000182444">
    <property type="component" value="Chromosome 1D"/>
</dbReference>
<dbReference type="VEuPathDB" id="FungiDB:YALI1_D20505g"/>
<dbReference type="GeneID" id="94583343"/>
<reference evidence="1 2" key="1">
    <citation type="journal article" date="2016" name="PLoS ONE">
        <title>Sequence Assembly of Yarrowia lipolytica Strain W29/CLIB89 Shows Transposable Element Diversity.</title>
        <authorList>
            <person name="Magnan C."/>
            <person name="Yu J."/>
            <person name="Chang I."/>
            <person name="Jahn E."/>
            <person name="Kanomata Y."/>
            <person name="Wu J."/>
            <person name="Zeller M."/>
            <person name="Oakes M."/>
            <person name="Baldi P."/>
            <person name="Sandmeyer S."/>
        </authorList>
    </citation>
    <scope>NUCLEOTIDE SEQUENCE [LARGE SCALE GENOMIC DNA]</scope>
    <source>
        <strain evidence="2">CLIB89(W29)</strain>
    </source>
</reference>
<dbReference type="RefSeq" id="XP_068138829.1">
    <property type="nucleotide sequence ID" value="XM_068282728.1"/>
</dbReference>
<protein>
    <submittedName>
        <fullName evidence="1">Uncharacterized protein</fullName>
    </submittedName>
</protein>
<gene>
    <name evidence="1" type="ORF">YALI1_D20505g</name>
</gene>
<evidence type="ECO:0000313" key="1">
    <source>
        <dbReference type="EMBL" id="AOW04153.1"/>
    </source>
</evidence>
<dbReference type="EMBL" id="CP017556">
    <property type="protein sequence ID" value="AOW04153.1"/>
    <property type="molecule type" value="Genomic_DNA"/>
</dbReference>
<proteinExistence type="predicted"/>
<organism evidence="1 2">
    <name type="scientific">Yarrowia lipolytica</name>
    <name type="common">Candida lipolytica</name>
    <dbReference type="NCBI Taxonomy" id="4952"/>
    <lineage>
        <taxon>Eukaryota</taxon>
        <taxon>Fungi</taxon>
        <taxon>Dikarya</taxon>
        <taxon>Ascomycota</taxon>
        <taxon>Saccharomycotina</taxon>
        <taxon>Dipodascomycetes</taxon>
        <taxon>Dipodascales</taxon>
        <taxon>Dipodascales incertae sedis</taxon>
        <taxon>Yarrowia</taxon>
    </lineage>
</organism>
<accession>A0A1D8NEX0</accession>
<name>A0A1D8NEX0_YARLL</name>
<dbReference type="AlphaFoldDB" id="A0A1D8NEX0"/>